<comment type="caution">
    <text evidence="2">The sequence shown here is derived from an EMBL/GenBank/DDBJ whole genome shotgun (WGS) entry which is preliminary data.</text>
</comment>
<sequence length="623" mass="71286">MPEFSIFKKISISHLYTLFGLAAILSMGCTQTQNTINTNTSDVYVSESQIEFNIKEIENDMLIVNEVEQTSQELLETALEFARGGSTNQSKNLLAQVNSAELNDVAFINYSLLRSKISSSSNELKLALIELESERIQSLEQKLNEEALNDIFKERSVILTTLGRFEDSIQNDNKLIDLVTSEKLKSELSEKLLVKIVSQPYIRIEQCIRNLNPIVGGWCRLGIEFRNKQLTSENPESIFLNWASQNPTHPASQFQPLSVSHEKSTRANNGHIALLLPFDEEYETPSKIFMDGFLDGFFKSLNLDKDHHRKIKIFNSSEKGIISAYKEALDFDAQLIVGGLRQSEAEILSALKMYEVPTMIINDPDKKNSENVRNLIFFSNSQENEIHHIIEKVWQDGQRSIVIIAPNQSWGLKSSDIFEANWIQKGGQILDKVIFDQDVRDFTDLLKRPLHIDLSEKRGLFMRRFVNSQLEVSSRRRDDIDAVILFAYPDKARQIKPALNYLFASDVPVYSSSRIYNGSRKYDLNKDLDDIQFTGMPWTLDGSLRNSIEIDLSLHPEYIQLYARGFDSFSISQKFLSPSKQTKLPVFSATGLLEVHDNVIKKVPRWYQFRNGINVDLQFNPQN</sequence>
<dbReference type="SUPFAM" id="SSF53822">
    <property type="entry name" value="Periplasmic binding protein-like I"/>
    <property type="match status" value="1"/>
</dbReference>
<accession>A0A520LL62</accession>
<dbReference type="Pfam" id="PF04348">
    <property type="entry name" value="LppC"/>
    <property type="match status" value="1"/>
</dbReference>
<dbReference type="InterPro" id="IPR007443">
    <property type="entry name" value="LpoA"/>
</dbReference>
<dbReference type="PANTHER" id="PTHR38038">
    <property type="entry name" value="PENICILLIN-BINDING PROTEIN ACTIVATOR LPOA"/>
    <property type="match status" value="1"/>
</dbReference>
<name>A0A520LL62_9GAMM</name>
<gene>
    <name evidence="2" type="ORF">EVB02_03000</name>
</gene>
<evidence type="ECO:0000313" key="2">
    <source>
        <dbReference type="EMBL" id="RZO05898.1"/>
    </source>
</evidence>
<dbReference type="PANTHER" id="PTHR38038:SF1">
    <property type="entry name" value="PENICILLIN-BINDING PROTEIN ACTIVATOR LPOA"/>
    <property type="match status" value="1"/>
</dbReference>
<dbReference type="GO" id="GO:0030234">
    <property type="term" value="F:enzyme regulator activity"/>
    <property type="evidence" value="ECO:0007669"/>
    <property type="project" value="TreeGrafter"/>
</dbReference>
<dbReference type="GO" id="GO:0009252">
    <property type="term" value="P:peptidoglycan biosynthetic process"/>
    <property type="evidence" value="ECO:0007669"/>
    <property type="project" value="TreeGrafter"/>
</dbReference>
<dbReference type="Gene3D" id="1.25.40.650">
    <property type="match status" value="1"/>
</dbReference>
<dbReference type="InterPro" id="IPR028082">
    <property type="entry name" value="Peripla_BP_I"/>
</dbReference>
<protein>
    <submittedName>
        <fullName evidence="2">Penicillin-binding protein activator</fullName>
    </submittedName>
</protein>
<dbReference type="Proteomes" id="UP000318148">
    <property type="component" value="Unassembled WGS sequence"/>
</dbReference>
<dbReference type="GO" id="GO:0031241">
    <property type="term" value="C:periplasmic side of cell outer membrane"/>
    <property type="evidence" value="ECO:0007669"/>
    <property type="project" value="TreeGrafter"/>
</dbReference>
<evidence type="ECO:0000313" key="3">
    <source>
        <dbReference type="Proteomes" id="UP000318148"/>
    </source>
</evidence>
<keyword evidence="1" id="KW-0472">Membrane</keyword>
<organism evidence="2 3">
    <name type="scientific">SAR92 clade bacterium</name>
    <dbReference type="NCBI Taxonomy" id="2315479"/>
    <lineage>
        <taxon>Bacteria</taxon>
        <taxon>Pseudomonadati</taxon>
        <taxon>Pseudomonadota</taxon>
        <taxon>Gammaproteobacteria</taxon>
        <taxon>Cellvibrionales</taxon>
        <taxon>Porticoccaceae</taxon>
        <taxon>SAR92 clade</taxon>
    </lineage>
</organism>
<dbReference type="Gene3D" id="3.40.50.2300">
    <property type="match status" value="2"/>
</dbReference>
<proteinExistence type="predicted"/>
<dbReference type="AlphaFoldDB" id="A0A520LL62"/>
<reference evidence="2 3" key="1">
    <citation type="submission" date="2019-02" db="EMBL/GenBank/DDBJ databases">
        <title>Prokaryotic population dynamics and viral predation in marine succession experiment using metagenomics: the confinement effect.</title>
        <authorList>
            <person name="Haro-Moreno J.M."/>
            <person name="Rodriguez-Valera F."/>
            <person name="Lopez-Perez M."/>
        </authorList>
    </citation>
    <scope>NUCLEOTIDE SEQUENCE [LARGE SCALE GENOMIC DNA]</scope>
    <source>
        <strain evidence="2">MED-G169</strain>
    </source>
</reference>
<dbReference type="CDD" id="cd06339">
    <property type="entry name" value="PBP1_YraM_LppC_lipoprotein-like"/>
    <property type="match status" value="1"/>
</dbReference>
<dbReference type="EMBL" id="SHBO01000034">
    <property type="protein sequence ID" value="RZO05898.1"/>
    <property type="molecule type" value="Genomic_DNA"/>
</dbReference>
<evidence type="ECO:0000256" key="1">
    <source>
        <dbReference type="ARBA" id="ARBA00023136"/>
    </source>
</evidence>